<dbReference type="PANTHER" id="PTHR33116">
    <property type="entry name" value="REVERSE TRANSCRIPTASE ZINC-BINDING DOMAIN-CONTAINING PROTEIN-RELATED-RELATED"/>
    <property type="match status" value="1"/>
</dbReference>
<evidence type="ECO:0000313" key="1">
    <source>
        <dbReference type="EMBL" id="KAE8712920.1"/>
    </source>
</evidence>
<protein>
    <recommendedName>
        <fullName evidence="3">Reverse transcriptase domain-containing protein</fullName>
    </recommendedName>
</protein>
<evidence type="ECO:0008006" key="3">
    <source>
        <dbReference type="Google" id="ProtNLM"/>
    </source>
</evidence>
<dbReference type="AlphaFoldDB" id="A0A6A3B7G7"/>
<proteinExistence type="predicted"/>
<sequence length="495" mass="56295">MWYSDLRDKVKESEESLEGISINQSFINLIPKVIGVNKIGDFRPISFVSCLYKIVARVLSRKLDQERSTPRLPLSPFLFNIVGEDLSVIIMKASRIRILKCLSVGSEGLEVTYIQFTNDLLMFVEASERIIVNTKRVLRIFELASGLKLNMRKTKLFGINTNSTNLATWAKWINCGAEAVSTSYLGLHLATIASKLNKIVASFIWGANDKSAIHWVCWEQMAKPKRLGRLGLFDVNVQNRSLLNKWLWRYGSEPNSLWRRVIDGKIGDLSRCLTPKFHSNSYASWIWRSTVKPIQDPTDSFTSNLLLVLGDSRFIDFWQDSWAGLRPLKVNFPRIFVLAIKKDGKVSDFENCFNGTWVWSVTLKRRIFDWEKECRSSFMNTLNKASMSSGKSDSVRWIGASSAQLFDLTLTRIGFWCKSNWSESSVSINEFISEGLLRDDNGNTLIRFSRPVGLSDLAGQNFWSFSKPVSYLVLLDGSTLAYSLNLIVLQLLIGL</sequence>
<organism evidence="1 2">
    <name type="scientific">Hibiscus syriacus</name>
    <name type="common">Rose of Sharon</name>
    <dbReference type="NCBI Taxonomy" id="106335"/>
    <lineage>
        <taxon>Eukaryota</taxon>
        <taxon>Viridiplantae</taxon>
        <taxon>Streptophyta</taxon>
        <taxon>Embryophyta</taxon>
        <taxon>Tracheophyta</taxon>
        <taxon>Spermatophyta</taxon>
        <taxon>Magnoliopsida</taxon>
        <taxon>eudicotyledons</taxon>
        <taxon>Gunneridae</taxon>
        <taxon>Pentapetalae</taxon>
        <taxon>rosids</taxon>
        <taxon>malvids</taxon>
        <taxon>Malvales</taxon>
        <taxon>Malvaceae</taxon>
        <taxon>Malvoideae</taxon>
        <taxon>Hibiscus</taxon>
    </lineage>
</organism>
<gene>
    <name evidence="1" type="ORF">F3Y22_tig00110221pilonHSYRG00136</name>
</gene>
<dbReference type="EMBL" id="VEPZ02000884">
    <property type="protein sequence ID" value="KAE8712920.1"/>
    <property type="molecule type" value="Genomic_DNA"/>
</dbReference>
<accession>A0A6A3B7G7</accession>
<name>A0A6A3B7G7_HIBSY</name>
<keyword evidence="2" id="KW-1185">Reference proteome</keyword>
<evidence type="ECO:0000313" key="2">
    <source>
        <dbReference type="Proteomes" id="UP000436088"/>
    </source>
</evidence>
<reference evidence="1" key="1">
    <citation type="submission" date="2019-09" db="EMBL/GenBank/DDBJ databases">
        <title>Draft genome information of white flower Hibiscus syriacus.</title>
        <authorList>
            <person name="Kim Y.-M."/>
        </authorList>
    </citation>
    <scope>NUCLEOTIDE SEQUENCE [LARGE SCALE GENOMIC DNA]</scope>
    <source>
        <strain evidence="1">YM2019G1</strain>
    </source>
</reference>
<comment type="caution">
    <text evidence="1">The sequence shown here is derived from an EMBL/GenBank/DDBJ whole genome shotgun (WGS) entry which is preliminary data.</text>
</comment>
<dbReference type="PANTHER" id="PTHR33116:SF75">
    <property type="entry name" value="RIBONUCLEASE H PROTEIN"/>
    <property type="match status" value="1"/>
</dbReference>
<dbReference type="Proteomes" id="UP000436088">
    <property type="component" value="Unassembled WGS sequence"/>
</dbReference>